<dbReference type="Proteomes" id="UP000324194">
    <property type="component" value="Chromosome 1"/>
</dbReference>
<sequence>MSTTPSPKESSILIIFNYVGGALIFLGIAYFIVDNWNILNNFTRVFSTLGAAMAAYIVGLLFHLSHKYEAASAAFFMIAGLVMPIGLQVTFNIYGKSVTPEVVNMMITGLCLLVFLASLKWMPRTLFLLFSIIFASLFYFSLIDFIVSRSLYFDFDIFNYEIMALGFSYLFLGYYLDRRHRHILVGPLYFFGVLCVLSASLYFGSYIVSGETSVLWKAITAILIILTFMFSVPLRSKSFLYLGAVFLVLYVCDISDNFIRIFGELGWPLILILMGLLLMSVGYMVFFIHRKINRIKLD</sequence>
<keyword evidence="1" id="KW-1133">Transmembrane helix</keyword>
<feature type="transmembrane region" description="Helical" evidence="1">
    <location>
        <begin position="126"/>
        <end position="151"/>
    </location>
</feature>
<dbReference type="Pfam" id="PF09925">
    <property type="entry name" value="DUF2157"/>
    <property type="match status" value="1"/>
</dbReference>
<keyword evidence="1" id="KW-0812">Transmembrane</keyword>
<proteinExistence type="predicted"/>
<dbReference type="KEGG" id="asip:AQUSIP_02200"/>
<evidence type="ECO:0000256" key="1">
    <source>
        <dbReference type="SAM" id="Phobius"/>
    </source>
</evidence>
<name>A0A5E4PF42_9COXI</name>
<feature type="transmembrane region" description="Helical" evidence="1">
    <location>
        <begin position="12"/>
        <end position="33"/>
    </location>
</feature>
<feature type="transmembrane region" description="Helical" evidence="1">
    <location>
        <begin position="102"/>
        <end position="119"/>
    </location>
</feature>
<keyword evidence="1" id="KW-0472">Membrane</keyword>
<evidence type="ECO:0000259" key="2">
    <source>
        <dbReference type="Pfam" id="PF09925"/>
    </source>
</evidence>
<dbReference type="OrthoDB" id="10004612at2"/>
<feature type="transmembrane region" description="Helical" evidence="1">
    <location>
        <begin position="265"/>
        <end position="288"/>
    </location>
</feature>
<dbReference type="RefSeq" id="WP_148337808.1">
    <property type="nucleotide sequence ID" value="NZ_LR699119.1"/>
</dbReference>
<organism evidence="3 4">
    <name type="scientific">Aquicella siphonis</name>
    <dbReference type="NCBI Taxonomy" id="254247"/>
    <lineage>
        <taxon>Bacteria</taxon>
        <taxon>Pseudomonadati</taxon>
        <taxon>Pseudomonadota</taxon>
        <taxon>Gammaproteobacteria</taxon>
        <taxon>Legionellales</taxon>
        <taxon>Coxiellaceae</taxon>
        <taxon>Aquicella</taxon>
    </lineage>
</organism>
<evidence type="ECO:0000313" key="3">
    <source>
        <dbReference type="EMBL" id="VVC74946.1"/>
    </source>
</evidence>
<dbReference type="AlphaFoldDB" id="A0A5E4PF42"/>
<feature type="transmembrane region" description="Helical" evidence="1">
    <location>
        <begin position="239"/>
        <end position="259"/>
    </location>
</feature>
<dbReference type="EMBL" id="LR699119">
    <property type="protein sequence ID" value="VVC74946.1"/>
    <property type="molecule type" value="Genomic_DNA"/>
</dbReference>
<dbReference type="InterPro" id="IPR018677">
    <property type="entry name" value="DUF2157"/>
</dbReference>
<evidence type="ECO:0000313" key="4">
    <source>
        <dbReference type="Proteomes" id="UP000324194"/>
    </source>
</evidence>
<feature type="transmembrane region" description="Helical" evidence="1">
    <location>
        <begin position="188"/>
        <end position="208"/>
    </location>
</feature>
<feature type="transmembrane region" description="Helical" evidence="1">
    <location>
        <begin position="157"/>
        <end position="176"/>
    </location>
</feature>
<feature type="transmembrane region" description="Helical" evidence="1">
    <location>
        <begin position="45"/>
        <end position="64"/>
    </location>
</feature>
<feature type="transmembrane region" description="Helical" evidence="1">
    <location>
        <begin position="71"/>
        <end position="90"/>
    </location>
</feature>
<feature type="transmembrane region" description="Helical" evidence="1">
    <location>
        <begin position="214"/>
        <end position="232"/>
    </location>
</feature>
<feature type="domain" description="DUF2157" evidence="2">
    <location>
        <begin position="8"/>
        <end position="117"/>
    </location>
</feature>
<protein>
    <recommendedName>
        <fullName evidence="2">DUF2157 domain-containing protein</fullName>
    </recommendedName>
</protein>
<reference evidence="3 4" key="1">
    <citation type="submission" date="2019-08" db="EMBL/GenBank/DDBJ databases">
        <authorList>
            <person name="Guy L."/>
        </authorList>
    </citation>
    <scope>NUCLEOTIDE SEQUENCE [LARGE SCALE GENOMIC DNA]</scope>
    <source>
        <strain evidence="3 4">SGT-108</strain>
    </source>
</reference>
<accession>A0A5E4PF42</accession>
<keyword evidence="4" id="KW-1185">Reference proteome</keyword>
<gene>
    <name evidence="3" type="ORF">AQUSIP_02200</name>
</gene>